<organism evidence="3 4">
    <name type="scientific">Alicyclobacillus tolerans</name>
    <dbReference type="NCBI Taxonomy" id="90970"/>
    <lineage>
        <taxon>Bacteria</taxon>
        <taxon>Bacillati</taxon>
        <taxon>Bacillota</taxon>
        <taxon>Bacilli</taxon>
        <taxon>Bacillales</taxon>
        <taxon>Alicyclobacillaceae</taxon>
        <taxon>Alicyclobacillus</taxon>
    </lineage>
</organism>
<feature type="domain" description="CBS" evidence="2">
    <location>
        <begin position="18"/>
        <end position="78"/>
    </location>
</feature>
<dbReference type="InterPro" id="IPR000644">
    <property type="entry name" value="CBS_dom"/>
</dbReference>
<evidence type="ECO:0000259" key="2">
    <source>
        <dbReference type="PROSITE" id="PS51371"/>
    </source>
</evidence>
<dbReference type="STRING" id="1830138.SAMN05443507_1335"/>
<name>A0A1M6XB92_9BACL</name>
<dbReference type="RefSeq" id="WP_072875231.1">
    <property type="nucleotide sequence ID" value="NZ_FRAF01000033.1"/>
</dbReference>
<dbReference type="AlphaFoldDB" id="A0A1M6XB92"/>
<dbReference type="OrthoDB" id="2375431at2"/>
<gene>
    <name evidence="3" type="ORF">SAMN05443507_1335</name>
</gene>
<keyword evidence="1" id="KW-0129">CBS domain</keyword>
<reference evidence="4" key="1">
    <citation type="submission" date="2016-11" db="EMBL/GenBank/DDBJ databases">
        <authorList>
            <person name="Varghese N."/>
            <person name="Submissions S."/>
        </authorList>
    </citation>
    <scope>NUCLEOTIDE SEQUENCE [LARGE SCALE GENOMIC DNA]</scope>
    <source>
        <strain evidence="4">USBA-503</strain>
    </source>
</reference>
<evidence type="ECO:0000256" key="1">
    <source>
        <dbReference type="PROSITE-ProRule" id="PRU00703"/>
    </source>
</evidence>
<dbReference type="Pfam" id="PF00571">
    <property type="entry name" value="CBS"/>
    <property type="match status" value="2"/>
</dbReference>
<dbReference type="InterPro" id="IPR048125">
    <property type="entry name" value="CBS_CbpB"/>
</dbReference>
<dbReference type="SUPFAM" id="SSF54631">
    <property type="entry name" value="CBS-domain pair"/>
    <property type="match status" value="1"/>
</dbReference>
<dbReference type="Gene3D" id="3.10.580.10">
    <property type="entry name" value="CBS-domain"/>
    <property type="match status" value="1"/>
</dbReference>
<evidence type="ECO:0000313" key="4">
    <source>
        <dbReference type="Proteomes" id="UP000184016"/>
    </source>
</evidence>
<keyword evidence="4" id="KW-1185">Reference proteome</keyword>
<dbReference type="InterPro" id="IPR046342">
    <property type="entry name" value="CBS_dom_sf"/>
</dbReference>
<sequence>MTEWMNRPVNDPSFSKLIIPAQNVACVEDANSAEHALLVLIKSRYSSIPVLSRKNQVVGTISKTIILDHVLGLERIEVERLSTIQVGQIMSKEIHEIRLEDSLRKAIQLAIQTPYLCIVQNGLFHGLVTRRALLAYIIEQTKVPAPTRSAEKV</sequence>
<dbReference type="Proteomes" id="UP000184016">
    <property type="component" value="Unassembled WGS sequence"/>
</dbReference>
<accession>A0A1M6XB92</accession>
<dbReference type="EMBL" id="FRAF01000033">
    <property type="protein sequence ID" value="SHL03216.1"/>
    <property type="molecule type" value="Genomic_DNA"/>
</dbReference>
<protein>
    <submittedName>
        <fullName evidence="3">CBS domain-containing protein</fullName>
    </submittedName>
</protein>
<dbReference type="NCBIfam" id="NF041630">
    <property type="entry name" value="CBS_CbpB"/>
    <property type="match status" value="1"/>
</dbReference>
<proteinExistence type="predicted"/>
<evidence type="ECO:0000313" key="3">
    <source>
        <dbReference type="EMBL" id="SHL03216.1"/>
    </source>
</evidence>
<dbReference type="PROSITE" id="PS51371">
    <property type="entry name" value="CBS"/>
    <property type="match status" value="1"/>
</dbReference>